<dbReference type="RefSeq" id="WP_248954902.1">
    <property type="nucleotide sequence ID" value="NZ_JAKIKU010000002.1"/>
</dbReference>
<feature type="transmembrane region" description="Helical" evidence="2">
    <location>
        <begin position="413"/>
        <end position="433"/>
    </location>
</feature>
<comment type="caution">
    <text evidence="4">The sequence shown here is derived from an EMBL/GenBank/DDBJ whole genome shotgun (WGS) entry which is preliminary data.</text>
</comment>
<keyword evidence="2" id="KW-0812">Transmembrane</keyword>
<dbReference type="PANTHER" id="PTHR34473">
    <property type="entry name" value="UPF0699 TRANSMEMBRANE PROTEIN YDBS"/>
    <property type="match status" value="1"/>
</dbReference>
<feature type="transmembrane region" description="Helical" evidence="2">
    <location>
        <begin position="284"/>
        <end position="308"/>
    </location>
</feature>
<dbReference type="InterPro" id="IPR005182">
    <property type="entry name" value="YdbS-like_PH"/>
</dbReference>
<accession>A0ABT0KL34</accession>
<keyword evidence="2" id="KW-0472">Membrane</keyword>
<evidence type="ECO:0000313" key="5">
    <source>
        <dbReference type="Proteomes" id="UP001202134"/>
    </source>
</evidence>
<dbReference type="PIRSF" id="PIRSF026631">
    <property type="entry name" value="UCP026631"/>
    <property type="match status" value="1"/>
</dbReference>
<feature type="domain" description="YdbS-like PH" evidence="3">
    <location>
        <begin position="459"/>
        <end position="533"/>
    </location>
</feature>
<feature type="transmembrane region" description="Helical" evidence="2">
    <location>
        <begin position="439"/>
        <end position="457"/>
    </location>
</feature>
<organism evidence="4 5">
    <name type="scientific">Shewanella electrodiphila</name>
    <dbReference type="NCBI Taxonomy" id="934143"/>
    <lineage>
        <taxon>Bacteria</taxon>
        <taxon>Pseudomonadati</taxon>
        <taxon>Pseudomonadota</taxon>
        <taxon>Gammaproteobacteria</taxon>
        <taxon>Alteromonadales</taxon>
        <taxon>Shewanellaceae</taxon>
        <taxon>Shewanella</taxon>
    </lineage>
</organism>
<evidence type="ECO:0000313" key="4">
    <source>
        <dbReference type="EMBL" id="MCL1044545.1"/>
    </source>
</evidence>
<evidence type="ECO:0000256" key="2">
    <source>
        <dbReference type="SAM" id="Phobius"/>
    </source>
</evidence>
<dbReference type="PANTHER" id="PTHR34473:SF2">
    <property type="entry name" value="UPF0699 TRANSMEMBRANE PROTEIN YDBT"/>
    <property type="match status" value="1"/>
</dbReference>
<feature type="compositionally biased region" description="Polar residues" evidence="1">
    <location>
        <begin position="7"/>
        <end position="21"/>
    </location>
</feature>
<keyword evidence="2" id="KW-1133">Transmembrane helix</keyword>
<feature type="domain" description="YdbS-like PH" evidence="3">
    <location>
        <begin position="85"/>
        <end position="163"/>
    </location>
</feature>
<protein>
    <submittedName>
        <fullName evidence="4">PH domain-containing protein</fullName>
    </submittedName>
</protein>
<evidence type="ECO:0000259" key="3">
    <source>
        <dbReference type="Pfam" id="PF03703"/>
    </source>
</evidence>
<proteinExistence type="predicted"/>
<dbReference type="InterPro" id="IPR014529">
    <property type="entry name" value="UCP026631"/>
</dbReference>
<dbReference type="Pfam" id="PF03703">
    <property type="entry name" value="bPH_2"/>
    <property type="match status" value="2"/>
</dbReference>
<evidence type="ECO:0000256" key="1">
    <source>
        <dbReference type="SAM" id="MobiDB-lite"/>
    </source>
</evidence>
<dbReference type="Proteomes" id="UP001202134">
    <property type="component" value="Unassembled WGS sequence"/>
</dbReference>
<reference evidence="4 5" key="1">
    <citation type="submission" date="2022-01" db="EMBL/GenBank/DDBJ databases">
        <title>Whole genome-based taxonomy of the Shewanellaceae.</title>
        <authorList>
            <person name="Martin-Rodriguez A.J."/>
        </authorList>
    </citation>
    <scope>NUCLEOTIDE SEQUENCE [LARGE SCALE GENOMIC DNA]</scope>
    <source>
        <strain evidence="4 5">DSM 24955</strain>
    </source>
</reference>
<name>A0ABT0KL34_9GAMM</name>
<dbReference type="EMBL" id="JAKIKU010000002">
    <property type="protein sequence ID" value="MCL1044545.1"/>
    <property type="molecule type" value="Genomic_DNA"/>
</dbReference>
<feature type="transmembrane region" description="Helical" evidence="2">
    <location>
        <begin position="32"/>
        <end position="57"/>
    </location>
</feature>
<feature type="region of interest" description="Disordered" evidence="1">
    <location>
        <begin position="1"/>
        <end position="21"/>
    </location>
</feature>
<feature type="transmembrane region" description="Helical" evidence="2">
    <location>
        <begin position="63"/>
        <end position="83"/>
    </location>
</feature>
<feature type="transmembrane region" description="Helical" evidence="2">
    <location>
        <begin position="230"/>
        <end position="251"/>
    </location>
</feature>
<gene>
    <name evidence="4" type="ORF">L2737_04250</name>
</gene>
<sequence>MTESKDATSVNKPQKSHGDFSQWQSLSPWSMLSFSFGTAKAILSNGYAIIPIVFAGWKNGFDLQLGLLAAIVLMILLSVFAVIQWRKYRFKLNGQQLNIKRGLLFTRKDEIPFNKIQNIRYEQPFYFKPLKLGTLVIETAGSKEDEAHLAALNASDANLIKQQLLQLQSSSNEHLGADQLETGLFETGQLNSTTANENRIEDNPLEAHRLDSAQVSQSTRLIIKRDLKQLIQFGFYQNNLIWLAVIAGPILGQIKWEDIVEIPLVQYLWTNIVSFSGENLTLQVISAVIIFALIYSLFSLISIIAAVLKYYPYRLEKRLKTLQRSGGVISHQQDALAIKRVQLLHFSQPVLARFFGVWTVYLKQVKGQEVEQKAAQHMLIPTVKTAEISTILQHIPELSGGCNSIPKTYQSIAFAWFTRRGFIAFIPAALLTAIEGLDIFTGILWLVAFLVMGLIYLRYKQWGYVIEDNVVWQHSGLFSRNWKRIPFEKVQHVSIIQTKAQKKKGYAYLKLGLASGSLTLPYIKQLDANFIAEKAMARTKYDSSNWI</sequence>
<keyword evidence="5" id="KW-1185">Reference proteome</keyword>